<evidence type="ECO:0000313" key="3">
    <source>
        <dbReference type="EMBL" id="KAJ4441873.1"/>
    </source>
</evidence>
<protein>
    <recommendedName>
        <fullName evidence="2">SBF1/SBF2 domain-containing protein</fullName>
    </recommendedName>
</protein>
<gene>
    <name evidence="3" type="ORF">ANN_11733</name>
</gene>
<feature type="compositionally biased region" description="Low complexity" evidence="1">
    <location>
        <begin position="187"/>
        <end position="203"/>
    </location>
</feature>
<feature type="compositionally biased region" description="Basic and acidic residues" evidence="1">
    <location>
        <begin position="121"/>
        <end position="153"/>
    </location>
</feature>
<keyword evidence="4" id="KW-1185">Reference proteome</keyword>
<reference evidence="3 4" key="1">
    <citation type="journal article" date="2022" name="Allergy">
        <title>Genome assembly and annotation of Periplaneta americana reveal a comprehensive cockroach allergen profile.</title>
        <authorList>
            <person name="Wang L."/>
            <person name="Xiong Q."/>
            <person name="Saelim N."/>
            <person name="Wang L."/>
            <person name="Nong W."/>
            <person name="Wan A.T."/>
            <person name="Shi M."/>
            <person name="Liu X."/>
            <person name="Cao Q."/>
            <person name="Hui J.H.L."/>
            <person name="Sookrung N."/>
            <person name="Leung T.F."/>
            <person name="Tungtrongchitr A."/>
            <person name="Tsui S.K.W."/>
        </authorList>
    </citation>
    <scope>NUCLEOTIDE SEQUENCE [LARGE SCALE GENOMIC DNA]</scope>
    <source>
        <strain evidence="3">PWHHKU_190912</strain>
    </source>
</reference>
<dbReference type="InterPro" id="IPR022096">
    <property type="entry name" value="SBF1/SBF2"/>
</dbReference>
<feature type="domain" description="SBF1/SBF2" evidence="2">
    <location>
        <begin position="246"/>
        <end position="405"/>
    </location>
</feature>
<dbReference type="PANTHER" id="PTHR13663:SF2">
    <property type="entry name" value="SIMILAR TO RIKEN CDNA 6430548M08"/>
    <property type="match status" value="1"/>
</dbReference>
<dbReference type="EMBL" id="JAJSOF020000015">
    <property type="protein sequence ID" value="KAJ4441873.1"/>
    <property type="molecule type" value="Genomic_DNA"/>
</dbReference>
<evidence type="ECO:0000313" key="4">
    <source>
        <dbReference type="Proteomes" id="UP001148838"/>
    </source>
</evidence>
<accession>A0ABQ8T7C8</accession>
<sequence length="454" mass="50967">LLALAMVDFLNSTPKDGNDGHFRHIMGKTQGLLKSRLLSVIEGSNDLITGLSSKLESALSLSTDSVSEESTEQTSNVEVENLVGNNQAATEVFTRKLRFPHFGSGLSFEDYTTIARHKQEKAHSKENIFDSRNGENGLKTDDDTQHSEGHSHASSESNNDISSKFNQPIELRATGPDPYDKLRYKSEAPSSGSASDGDGYGPSTSLDFSDHDGKKYWVRSGSEGSVQSWASSLSFDSQSDEITAEAVEFMRKFVGDLFKDSAAIPLDQKSKFGQLAQHEAGRLWFARFVNAQRVHNKKVDESTFYSLVQYFAIVLFECADADDFSPAKSLMNMCFTFYHEVDVPGCEPYKEYLYTYLKDQTIWHSLRFWNAAFFDALQCERVHRPVVTREDIQHNSLEAITDEKQYQENITFGQLGTFTCNMHAFGLSKELCAEFLRKQCTIANLREGESFLCS</sequence>
<dbReference type="InterPro" id="IPR039872">
    <property type="entry name" value="KIAA0513"/>
</dbReference>
<organism evidence="3 4">
    <name type="scientific">Periplaneta americana</name>
    <name type="common">American cockroach</name>
    <name type="synonym">Blatta americana</name>
    <dbReference type="NCBI Taxonomy" id="6978"/>
    <lineage>
        <taxon>Eukaryota</taxon>
        <taxon>Metazoa</taxon>
        <taxon>Ecdysozoa</taxon>
        <taxon>Arthropoda</taxon>
        <taxon>Hexapoda</taxon>
        <taxon>Insecta</taxon>
        <taxon>Pterygota</taxon>
        <taxon>Neoptera</taxon>
        <taxon>Polyneoptera</taxon>
        <taxon>Dictyoptera</taxon>
        <taxon>Blattodea</taxon>
        <taxon>Blattoidea</taxon>
        <taxon>Blattidae</taxon>
        <taxon>Blattinae</taxon>
        <taxon>Periplaneta</taxon>
    </lineage>
</organism>
<dbReference type="PANTHER" id="PTHR13663">
    <property type="entry name" value="SIMILAR TO RIKEN CDNA 6430548M08"/>
    <property type="match status" value="1"/>
</dbReference>
<feature type="region of interest" description="Disordered" evidence="1">
    <location>
        <begin position="117"/>
        <end position="207"/>
    </location>
</feature>
<comment type="caution">
    <text evidence="3">The sequence shown here is derived from an EMBL/GenBank/DDBJ whole genome shotgun (WGS) entry which is preliminary data.</text>
</comment>
<evidence type="ECO:0000259" key="2">
    <source>
        <dbReference type="Pfam" id="PF12335"/>
    </source>
</evidence>
<feature type="non-terminal residue" evidence="3">
    <location>
        <position position="1"/>
    </location>
</feature>
<dbReference type="Proteomes" id="UP001148838">
    <property type="component" value="Unassembled WGS sequence"/>
</dbReference>
<name>A0ABQ8T7C8_PERAM</name>
<dbReference type="Pfam" id="PF12335">
    <property type="entry name" value="SBF2"/>
    <property type="match status" value="1"/>
</dbReference>
<proteinExistence type="predicted"/>
<evidence type="ECO:0000256" key="1">
    <source>
        <dbReference type="SAM" id="MobiDB-lite"/>
    </source>
</evidence>